<dbReference type="EMBL" id="CP036276">
    <property type="protein sequence ID" value="QDU44447.1"/>
    <property type="molecule type" value="Genomic_DNA"/>
</dbReference>
<proteinExistence type="predicted"/>
<name>A0A517ZPT5_9PLAN</name>
<accession>A0A517ZPT5</accession>
<organism evidence="1 2">
    <name type="scientific">Symmachiella dynata</name>
    <dbReference type="NCBI Taxonomy" id="2527995"/>
    <lineage>
        <taxon>Bacteria</taxon>
        <taxon>Pseudomonadati</taxon>
        <taxon>Planctomycetota</taxon>
        <taxon>Planctomycetia</taxon>
        <taxon>Planctomycetales</taxon>
        <taxon>Planctomycetaceae</taxon>
        <taxon>Symmachiella</taxon>
    </lineage>
</organism>
<sequence length="168" mass="18833">MLHRLLKSLIPDPLPIDEVESIGDFIIPANDTILRPLHKFCPTYSYSERIKEIRGRNAIMRQIDGHPDLHDYLWERAGEDLPCDARWIVRAQAALAHPDTKVIFAIASGTHSIQIKIPVADMATFPEIKRADPTPETGSSVWIASRLNEAEDKRLLQIAYDAAGLTVS</sequence>
<evidence type="ECO:0000313" key="1">
    <source>
        <dbReference type="EMBL" id="QDU44447.1"/>
    </source>
</evidence>
<dbReference type="KEGG" id="sdyn:Mal52_29290"/>
<dbReference type="Proteomes" id="UP000319383">
    <property type="component" value="Chromosome"/>
</dbReference>
<protein>
    <submittedName>
        <fullName evidence="1">Uncharacterized protein</fullName>
    </submittedName>
</protein>
<dbReference type="RefSeq" id="WP_145376807.1">
    <property type="nucleotide sequence ID" value="NZ_CP036276.1"/>
</dbReference>
<gene>
    <name evidence="1" type="ORF">Mal52_29290</name>
</gene>
<evidence type="ECO:0000313" key="2">
    <source>
        <dbReference type="Proteomes" id="UP000319383"/>
    </source>
</evidence>
<reference evidence="1 2" key="1">
    <citation type="submission" date="2019-02" db="EMBL/GenBank/DDBJ databases">
        <title>Deep-cultivation of Planctomycetes and their phenomic and genomic characterization uncovers novel biology.</title>
        <authorList>
            <person name="Wiegand S."/>
            <person name="Jogler M."/>
            <person name="Boedeker C."/>
            <person name="Pinto D."/>
            <person name="Vollmers J."/>
            <person name="Rivas-Marin E."/>
            <person name="Kohn T."/>
            <person name="Peeters S.H."/>
            <person name="Heuer A."/>
            <person name="Rast P."/>
            <person name="Oberbeckmann S."/>
            <person name="Bunk B."/>
            <person name="Jeske O."/>
            <person name="Meyerdierks A."/>
            <person name="Storesund J.E."/>
            <person name="Kallscheuer N."/>
            <person name="Luecker S."/>
            <person name="Lage O.M."/>
            <person name="Pohl T."/>
            <person name="Merkel B.J."/>
            <person name="Hornburger P."/>
            <person name="Mueller R.-W."/>
            <person name="Bruemmer F."/>
            <person name="Labrenz M."/>
            <person name="Spormann A.M."/>
            <person name="Op den Camp H."/>
            <person name="Overmann J."/>
            <person name="Amann R."/>
            <person name="Jetten M.S.M."/>
            <person name="Mascher T."/>
            <person name="Medema M.H."/>
            <person name="Devos D.P."/>
            <person name="Kaster A.-K."/>
            <person name="Ovreas L."/>
            <person name="Rohde M."/>
            <person name="Galperin M.Y."/>
            <person name="Jogler C."/>
        </authorList>
    </citation>
    <scope>NUCLEOTIDE SEQUENCE [LARGE SCALE GENOMIC DNA]</scope>
    <source>
        <strain evidence="1 2">Mal52</strain>
    </source>
</reference>
<dbReference type="AlphaFoldDB" id="A0A517ZPT5"/>
<keyword evidence="2" id="KW-1185">Reference proteome</keyword>